<dbReference type="EMBL" id="QWEA01000117">
    <property type="protein sequence ID" value="RIJ43900.1"/>
    <property type="molecule type" value="Genomic_DNA"/>
</dbReference>
<dbReference type="Proteomes" id="UP000266634">
    <property type="component" value="Unassembled WGS sequence"/>
</dbReference>
<gene>
    <name evidence="1" type="ORF">DZF93_04830</name>
</gene>
<dbReference type="RefSeq" id="WP_094171109.1">
    <property type="nucleotide sequence ID" value="NZ_CP021038.1"/>
</dbReference>
<reference evidence="1 2" key="1">
    <citation type="submission" date="2018-08" db="EMBL/GenBank/DDBJ databases">
        <title>Genome Sequence of Clavibacter michiganensis Subspecies type strains, and the Atypical Peach-Colored Strains Isolated from Tomato.</title>
        <authorList>
            <person name="Osdaghi E."/>
            <person name="Portier P."/>
            <person name="Briand M."/>
            <person name="Jacques M.-A."/>
        </authorList>
    </citation>
    <scope>NUCLEOTIDE SEQUENCE [LARGE SCALE GENOMIC DNA]</scope>
    <source>
        <strain evidence="1 2">CFBP 6488</strain>
    </source>
</reference>
<name>A0A399N201_9MICO</name>
<proteinExistence type="predicted"/>
<evidence type="ECO:0000313" key="2">
    <source>
        <dbReference type="Proteomes" id="UP000266634"/>
    </source>
</evidence>
<dbReference type="AlphaFoldDB" id="A0A399N201"/>
<evidence type="ECO:0000313" key="1">
    <source>
        <dbReference type="EMBL" id="RIJ43900.1"/>
    </source>
</evidence>
<comment type="caution">
    <text evidence="1">The sequence shown here is derived from an EMBL/GenBank/DDBJ whole genome shotgun (WGS) entry which is preliminary data.</text>
</comment>
<organism evidence="1 2">
    <name type="scientific">Clavibacter michiganensis subsp. insidiosus</name>
    <dbReference type="NCBI Taxonomy" id="33014"/>
    <lineage>
        <taxon>Bacteria</taxon>
        <taxon>Bacillati</taxon>
        <taxon>Actinomycetota</taxon>
        <taxon>Actinomycetes</taxon>
        <taxon>Micrococcales</taxon>
        <taxon>Microbacteriaceae</taxon>
        <taxon>Clavibacter</taxon>
    </lineage>
</organism>
<accession>A0A399N201</accession>
<protein>
    <submittedName>
        <fullName evidence="1">Uncharacterized protein</fullName>
    </submittedName>
</protein>
<sequence>MADAPEPTFGTVGTGAQKVHYVAAVLADGTQREDVGDLLPWVDAADIPAPPAKQPPRRSHGF</sequence>